<comment type="caution">
    <text evidence="2">The sequence shown here is derived from an EMBL/GenBank/DDBJ whole genome shotgun (WGS) entry which is preliminary data.</text>
</comment>
<name>A0A565BIN8_9BRAS</name>
<feature type="domain" description="Thiaminase-2/PQQC" evidence="1">
    <location>
        <begin position="78"/>
        <end position="175"/>
    </location>
</feature>
<evidence type="ECO:0000259" key="1">
    <source>
        <dbReference type="Pfam" id="PF03070"/>
    </source>
</evidence>
<dbReference type="InterPro" id="IPR004305">
    <property type="entry name" value="Thiaminase-2/PQQC"/>
</dbReference>
<sequence length="608" mass="67803">MRFLSSTRLIDYSLRLLRSPRTAGPIHSQWFCSKSRSATTPMATAIPPNSAVSHSEEALAGKLWIKFNRESLFSIYSPFAVCLAAGNLKIETFRQYIAQDVHFLKAFAHAYELAAECADDDDDKLAISNLRKSVMEELKMHNSFVQDWDLDINKEVSVSSATLRYTEFLLATASGKVEGLKAPGMLDTPFEKTKVAAYTLGAVTPCMRLYAFLGKAIGALLDPSEVNQAYKKWIDNYSSDAFQASAKQTEDLLEKLSVSMTGEELDIIEKLYQQAMKLEVEFFHAQPLAQPTIVPLLKNHLKEDVVIFSDFDLTCTVVDSSAILAEIAIVTAPKDDQSRSGQQIHRMLSTDLKSSWSLLSKQYTEHYEECIENILNKEKAAKFDYEGLCKALEQLSEFEKKANNRVIESGVLKGLNLDDIKRAGERLILQDGCINVFKKILKTENLNVKLHVLSYCWCGDLIREAFSAGGVDAVEVHANEFTFEESISTGEIERKVESPIDKAQQFKSIIQSRNQKKSQLTIYIGDSVGDLLCLLEADIGIVVSSSSSLRRVGSHFGVSFVPLFSGIVQKQKQHKAEGESSSTWKGLSGTLYTVSSWAEIHSFILGWE</sequence>
<proteinExistence type="predicted"/>
<dbReference type="EMBL" id="CABITT030000004">
    <property type="protein sequence ID" value="VVB01510.1"/>
    <property type="molecule type" value="Genomic_DNA"/>
</dbReference>
<dbReference type="InterPro" id="IPR036412">
    <property type="entry name" value="HAD-like_sf"/>
</dbReference>
<evidence type="ECO:0000313" key="3">
    <source>
        <dbReference type="Proteomes" id="UP000489600"/>
    </source>
</evidence>
<organism evidence="2 3">
    <name type="scientific">Arabis nemorensis</name>
    <dbReference type="NCBI Taxonomy" id="586526"/>
    <lineage>
        <taxon>Eukaryota</taxon>
        <taxon>Viridiplantae</taxon>
        <taxon>Streptophyta</taxon>
        <taxon>Embryophyta</taxon>
        <taxon>Tracheophyta</taxon>
        <taxon>Spermatophyta</taxon>
        <taxon>Magnoliopsida</taxon>
        <taxon>eudicotyledons</taxon>
        <taxon>Gunneridae</taxon>
        <taxon>Pentapetalae</taxon>
        <taxon>rosids</taxon>
        <taxon>malvids</taxon>
        <taxon>Brassicales</taxon>
        <taxon>Brassicaceae</taxon>
        <taxon>Arabideae</taxon>
        <taxon>Arabis</taxon>
    </lineage>
</organism>
<gene>
    <name evidence="2" type="ORF">ANE_LOCUS11954</name>
</gene>
<feature type="domain" description="Thiaminase-2/PQQC" evidence="1">
    <location>
        <begin position="197"/>
        <end position="284"/>
    </location>
</feature>
<dbReference type="AlphaFoldDB" id="A0A565BIN8"/>
<dbReference type="SUPFAM" id="SSF48613">
    <property type="entry name" value="Heme oxygenase-like"/>
    <property type="match status" value="1"/>
</dbReference>
<dbReference type="FunFam" id="1.20.910.10:FF:000006">
    <property type="entry name" value="Bifunctional TH2 protein, mitochondrial"/>
    <property type="match status" value="1"/>
</dbReference>
<dbReference type="PANTHER" id="PTHR43198">
    <property type="entry name" value="BIFUNCTIONAL TH2 PROTEIN"/>
    <property type="match status" value="1"/>
</dbReference>
<keyword evidence="3" id="KW-1185">Reference proteome</keyword>
<dbReference type="GO" id="GO:0006772">
    <property type="term" value="P:thiamine metabolic process"/>
    <property type="evidence" value="ECO:0007669"/>
    <property type="project" value="UniProtKB-ARBA"/>
</dbReference>
<dbReference type="InterPro" id="IPR016084">
    <property type="entry name" value="Haem_Oase-like_multi-hlx"/>
</dbReference>
<evidence type="ECO:0000313" key="2">
    <source>
        <dbReference type="EMBL" id="VVB01510.1"/>
    </source>
</evidence>
<protein>
    <recommendedName>
        <fullName evidence="1">Thiaminase-2/PQQC domain-containing protein</fullName>
    </recommendedName>
</protein>
<dbReference type="Proteomes" id="UP000489600">
    <property type="component" value="Unassembled WGS sequence"/>
</dbReference>
<dbReference type="GO" id="GO:0005829">
    <property type="term" value="C:cytosol"/>
    <property type="evidence" value="ECO:0007669"/>
    <property type="project" value="TreeGrafter"/>
</dbReference>
<accession>A0A565BIN8</accession>
<reference evidence="2" key="1">
    <citation type="submission" date="2019-07" db="EMBL/GenBank/DDBJ databases">
        <authorList>
            <person name="Dittberner H."/>
        </authorList>
    </citation>
    <scope>NUCLEOTIDE SEQUENCE [LARGE SCALE GENOMIC DNA]</scope>
</reference>
<dbReference type="Gene3D" id="1.20.910.10">
    <property type="entry name" value="Heme oxygenase-like"/>
    <property type="match status" value="1"/>
</dbReference>
<dbReference type="PANTHER" id="PTHR43198:SF2">
    <property type="entry name" value="SI:CH1073-67J19.1-RELATED"/>
    <property type="match status" value="1"/>
</dbReference>
<dbReference type="InterPro" id="IPR050967">
    <property type="entry name" value="Thiamine_Salvage_TenA"/>
</dbReference>
<dbReference type="CDD" id="cd19368">
    <property type="entry name" value="TenA_C_AtTH2-like"/>
    <property type="match status" value="1"/>
</dbReference>
<dbReference type="SUPFAM" id="SSF56784">
    <property type="entry name" value="HAD-like"/>
    <property type="match status" value="1"/>
</dbReference>
<dbReference type="OrthoDB" id="10028886at2759"/>
<dbReference type="Pfam" id="PF03070">
    <property type="entry name" value="TENA_THI-4"/>
    <property type="match status" value="2"/>
</dbReference>
<dbReference type="InterPro" id="IPR023214">
    <property type="entry name" value="HAD_sf"/>
</dbReference>
<dbReference type="Gene3D" id="3.40.50.1000">
    <property type="entry name" value="HAD superfamily/HAD-like"/>
    <property type="match status" value="1"/>
</dbReference>